<sequence length="193" mass="21915">MNLPFIFLASQSARRQQLLKAAGLRFRVVKSSFQERHFVGKPRQTVLWNAKGKVRRARVKAKTGIILGADTIVYFEGKIVGKPKNHQHAIRMIWRYAGKPQWVYTGLALFNLESRKWATAVVKSKVIMKKYDENVVKKYVAKTNPLDKAGGYAVQERGDRLIEKVIGSYTNVVGLPVEKVKALLGKSFFPLTR</sequence>
<comment type="catalytic activity">
    <reaction evidence="4">
        <text>UTP + H2O = UMP + diphosphate + H(+)</text>
        <dbReference type="Rhea" id="RHEA:29395"/>
        <dbReference type="ChEBI" id="CHEBI:15377"/>
        <dbReference type="ChEBI" id="CHEBI:15378"/>
        <dbReference type="ChEBI" id="CHEBI:33019"/>
        <dbReference type="ChEBI" id="CHEBI:46398"/>
        <dbReference type="ChEBI" id="CHEBI:57865"/>
        <dbReference type="EC" id="3.6.1.9"/>
    </reaction>
</comment>
<dbReference type="CDD" id="cd00555">
    <property type="entry name" value="Maf"/>
    <property type="match status" value="1"/>
</dbReference>
<keyword evidence="3 4" id="KW-0546">Nucleotide metabolism</keyword>
<dbReference type="GO" id="GO:0036218">
    <property type="term" value="F:dTTP diphosphatase activity"/>
    <property type="evidence" value="ECO:0007669"/>
    <property type="project" value="RHEA"/>
</dbReference>
<reference evidence="5 6" key="1">
    <citation type="submission" date="2017-09" db="EMBL/GenBank/DDBJ databases">
        <title>Depth-based differentiation of microbial function through sediment-hosted aquifers and enrichment of novel symbionts in the deep terrestrial subsurface.</title>
        <authorList>
            <person name="Probst A.J."/>
            <person name="Ladd B."/>
            <person name="Jarett J.K."/>
            <person name="Geller-Mcgrath D.E."/>
            <person name="Sieber C.M."/>
            <person name="Emerson J.B."/>
            <person name="Anantharaman K."/>
            <person name="Thomas B.C."/>
            <person name="Malmstrom R."/>
            <person name="Stieglmeier M."/>
            <person name="Klingl A."/>
            <person name="Woyke T."/>
            <person name="Ryan C.M."/>
            <person name="Banfield J.F."/>
        </authorList>
    </citation>
    <scope>NUCLEOTIDE SEQUENCE [LARGE SCALE GENOMIC DNA]</scope>
    <source>
        <strain evidence="5">CG11_big_fil_rev_8_21_14_0_20_45_26</strain>
    </source>
</reference>
<dbReference type="PANTHER" id="PTHR43213">
    <property type="entry name" value="BIFUNCTIONAL DTTP/UTP PYROPHOSPHATASE/METHYLTRANSFERASE PROTEIN-RELATED"/>
    <property type="match status" value="1"/>
</dbReference>
<comment type="function">
    <text evidence="4">Nucleoside triphosphate pyrophosphatase that hydrolyzes dTTP and UTP. May have a dual role in cell division arrest and in preventing the incorporation of modified nucleotides into cellular nucleic acids.</text>
</comment>
<dbReference type="InterPro" id="IPR029001">
    <property type="entry name" value="ITPase-like_fam"/>
</dbReference>
<dbReference type="Proteomes" id="UP000230859">
    <property type="component" value="Unassembled WGS sequence"/>
</dbReference>
<dbReference type="NCBIfam" id="TIGR00172">
    <property type="entry name" value="maf"/>
    <property type="match status" value="1"/>
</dbReference>
<dbReference type="HAMAP" id="MF_00528">
    <property type="entry name" value="Maf"/>
    <property type="match status" value="1"/>
</dbReference>
<dbReference type="PANTHER" id="PTHR43213:SF5">
    <property type="entry name" value="BIFUNCTIONAL DTTP_UTP PYROPHOSPHATASE_METHYLTRANSFERASE PROTEIN-RELATED"/>
    <property type="match status" value="1"/>
</dbReference>
<organism evidence="5 6">
    <name type="scientific">Candidatus Abzuiibacterium crystallinum</name>
    <dbReference type="NCBI Taxonomy" id="1974748"/>
    <lineage>
        <taxon>Bacteria</taxon>
        <taxon>Pseudomonadati</taxon>
        <taxon>Candidatus Omnitrophota</taxon>
        <taxon>Candidatus Abzuiibacterium</taxon>
    </lineage>
</organism>
<feature type="site" description="Important for substrate specificity" evidence="4">
    <location>
        <position position="71"/>
    </location>
</feature>
<comment type="subcellular location">
    <subcellularLocation>
        <location evidence="4">Cytoplasm</location>
    </subcellularLocation>
</comment>
<dbReference type="EMBL" id="PCVY01000076">
    <property type="protein sequence ID" value="PIQ84996.1"/>
    <property type="molecule type" value="Genomic_DNA"/>
</dbReference>
<dbReference type="Gene3D" id="3.90.950.10">
    <property type="match status" value="1"/>
</dbReference>
<dbReference type="GO" id="GO:0005737">
    <property type="term" value="C:cytoplasm"/>
    <property type="evidence" value="ECO:0007669"/>
    <property type="project" value="UniProtKB-SubCell"/>
</dbReference>
<comment type="caution">
    <text evidence="5">The sequence shown here is derived from an EMBL/GenBank/DDBJ whole genome shotgun (WGS) entry which is preliminary data.</text>
</comment>
<evidence type="ECO:0000256" key="3">
    <source>
        <dbReference type="ARBA" id="ARBA00023080"/>
    </source>
</evidence>
<dbReference type="GO" id="GO:0036221">
    <property type="term" value="F:UTP diphosphatase activity"/>
    <property type="evidence" value="ECO:0007669"/>
    <property type="project" value="RHEA"/>
</dbReference>
<evidence type="ECO:0000313" key="6">
    <source>
        <dbReference type="Proteomes" id="UP000230859"/>
    </source>
</evidence>
<dbReference type="InterPro" id="IPR003697">
    <property type="entry name" value="Maf-like"/>
</dbReference>
<evidence type="ECO:0000256" key="2">
    <source>
        <dbReference type="ARBA" id="ARBA00022801"/>
    </source>
</evidence>
<feature type="site" description="Important for substrate specificity" evidence="4">
    <location>
        <position position="155"/>
    </location>
</feature>
<gene>
    <name evidence="5" type="primary">maf</name>
    <name evidence="5" type="ORF">COV74_10370</name>
</gene>
<keyword evidence="2 4" id="KW-0378">Hydrolase</keyword>
<evidence type="ECO:0000256" key="4">
    <source>
        <dbReference type="HAMAP-Rule" id="MF_00528"/>
    </source>
</evidence>
<dbReference type="EC" id="3.6.1.9" evidence="4"/>
<name>A0A2H0LKX4_9BACT</name>
<comment type="caution">
    <text evidence="4">Lacks conserved residue(s) required for the propagation of feature annotation.</text>
</comment>
<protein>
    <recommendedName>
        <fullName evidence="4">dTTP/UTP pyrophosphatase</fullName>
        <shortName evidence="4">dTTPase/UTPase</shortName>
        <ecNumber evidence="4">3.6.1.9</ecNumber>
    </recommendedName>
    <alternativeName>
        <fullName evidence="4">Nucleoside triphosphate pyrophosphatase</fullName>
    </alternativeName>
    <alternativeName>
        <fullName evidence="4">Nucleotide pyrophosphatase</fullName>
        <shortName evidence="4">Nucleotide PPase</shortName>
    </alternativeName>
</protein>
<dbReference type="Pfam" id="PF02545">
    <property type="entry name" value="Maf"/>
    <property type="match status" value="1"/>
</dbReference>
<accession>A0A2H0LKX4</accession>
<comment type="cofactor">
    <cofactor evidence="1 4">
        <name>a divalent metal cation</name>
        <dbReference type="ChEBI" id="CHEBI:60240"/>
    </cofactor>
</comment>
<feature type="active site" description="Proton acceptor" evidence="4">
    <location>
        <position position="70"/>
    </location>
</feature>
<dbReference type="PIRSF" id="PIRSF006305">
    <property type="entry name" value="Maf"/>
    <property type="match status" value="1"/>
</dbReference>
<keyword evidence="4" id="KW-0963">Cytoplasm</keyword>
<proteinExistence type="inferred from homology"/>
<feature type="site" description="Important for substrate specificity" evidence="4">
    <location>
        <position position="14"/>
    </location>
</feature>
<evidence type="ECO:0000313" key="5">
    <source>
        <dbReference type="EMBL" id="PIQ84996.1"/>
    </source>
</evidence>
<comment type="similarity">
    <text evidence="4">Belongs to the Maf family. YhdE subfamily.</text>
</comment>
<dbReference type="AlphaFoldDB" id="A0A2H0LKX4"/>
<dbReference type="SUPFAM" id="SSF52972">
    <property type="entry name" value="ITPase-like"/>
    <property type="match status" value="1"/>
</dbReference>
<evidence type="ECO:0000256" key="1">
    <source>
        <dbReference type="ARBA" id="ARBA00001968"/>
    </source>
</evidence>
<comment type="catalytic activity">
    <reaction evidence="4">
        <text>dTTP + H2O = dTMP + diphosphate + H(+)</text>
        <dbReference type="Rhea" id="RHEA:28534"/>
        <dbReference type="ChEBI" id="CHEBI:15377"/>
        <dbReference type="ChEBI" id="CHEBI:15378"/>
        <dbReference type="ChEBI" id="CHEBI:33019"/>
        <dbReference type="ChEBI" id="CHEBI:37568"/>
        <dbReference type="ChEBI" id="CHEBI:63528"/>
        <dbReference type="EC" id="3.6.1.9"/>
    </reaction>
</comment>
<dbReference type="GO" id="GO:0009117">
    <property type="term" value="P:nucleotide metabolic process"/>
    <property type="evidence" value="ECO:0007669"/>
    <property type="project" value="UniProtKB-KW"/>
</dbReference>